<reference evidence="2 3" key="1">
    <citation type="submission" date="2016-11" db="EMBL/GenBank/DDBJ databases">
        <title>Genome sequences of unsequenced Mycobacteria.</title>
        <authorList>
            <person name="Greninger A.L."/>
            <person name="Fang F."/>
            <person name="Jerome K.R."/>
        </authorList>
    </citation>
    <scope>NUCLEOTIDE SEQUENCE [LARGE SCALE GENOMIC DNA]</scope>
    <source>
        <strain evidence="2 3">M11</strain>
    </source>
</reference>
<protein>
    <submittedName>
        <fullName evidence="2">Uncharacterized protein</fullName>
    </submittedName>
</protein>
<keyword evidence="3" id="KW-1185">Reference proteome</keyword>
<comment type="caution">
    <text evidence="2">The sequence shown here is derived from an EMBL/GenBank/DDBJ whole genome shotgun (WGS) entry which is preliminary data.</text>
</comment>
<keyword evidence="1" id="KW-1133">Transmembrane helix</keyword>
<gene>
    <name evidence="2" type="ORF">BRW65_22610</name>
</gene>
<evidence type="ECO:0000313" key="2">
    <source>
        <dbReference type="EMBL" id="OJZ69409.1"/>
    </source>
</evidence>
<keyword evidence="1" id="KW-0812">Transmembrane</keyword>
<dbReference type="STRING" id="53378.BRW65_22610"/>
<dbReference type="Proteomes" id="UP000186438">
    <property type="component" value="Unassembled WGS sequence"/>
</dbReference>
<keyword evidence="1" id="KW-0472">Membrane</keyword>
<feature type="transmembrane region" description="Helical" evidence="1">
    <location>
        <begin position="30"/>
        <end position="51"/>
    </location>
</feature>
<accession>A0A1Q4HNY6</accession>
<dbReference type="AlphaFoldDB" id="A0A1Q4HNY6"/>
<proteinExistence type="predicted"/>
<dbReference type="EMBL" id="MPNT01000027">
    <property type="protein sequence ID" value="OJZ69409.1"/>
    <property type="molecule type" value="Genomic_DNA"/>
</dbReference>
<organism evidence="2 3">
    <name type="scientific">Mycobacterium paraffinicum</name>
    <dbReference type="NCBI Taxonomy" id="53378"/>
    <lineage>
        <taxon>Bacteria</taxon>
        <taxon>Bacillati</taxon>
        <taxon>Actinomycetota</taxon>
        <taxon>Actinomycetes</taxon>
        <taxon>Mycobacteriales</taxon>
        <taxon>Mycobacteriaceae</taxon>
        <taxon>Mycobacterium</taxon>
    </lineage>
</organism>
<sequence length="124" mass="13639">MIRALIAAVLLTGAAVHFFGAPEDAALGYSLLLCGTLWFTWPAARVAAGLFRRTRRRRHPRRIPAGPGPHLTQINHHHHYYGGPPMATPATALRPDYSLPALPERSSQQLAHDAIYNTIDVDTL</sequence>
<name>A0A1Q4HNY6_9MYCO</name>
<evidence type="ECO:0000313" key="3">
    <source>
        <dbReference type="Proteomes" id="UP000186438"/>
    </source>
</evidence>
<evidence type="ECO:0000256" key="1">
    <source>
        <dbReference type="SAM" id="Phobius"/>
    </source>
</evidence>
<dbReference type="OrthoDB" id="4728735at2"/>